<comment type="caution">
    <text evidence="2">The sequence shown here is derived from an EMBL/GenBank/DDBJ whole genome shotgun (WGS) entry which is preliminary data.</text>
</comment>
<organism evidence="2 3">
    <name type="scientific">Caerostris darwini</name>
    <dbReference type="NCBI Taxonomy" id="1538125"/>
    <lineage>
        <taxon>Eukaryota</taxon>
        <taxon>Metazoa</taxon>
        <taxon>Ecdysozoa</taxon>
        <taxon>Arthropoda</taxon>
        <taxon>Chelicerata</taxon>
        <taxon>Arachnida</taxon>
        <taxon>Araneae</taxon>
        <taxon>Araneomorphae</taxon>
        <taxon>Entelegynae</taxon>
        <taxon>Araneoidea</taxon>
        <taxon>Araneidae</taxon>
        <taxon>Caerostris</taxon>
    </lineage>
</organism>
<dbReference type="EMBL" id="BPLQ01000825">
    <property type="protein sequence ID" value="GIX75457.1"/>
    <property type="molecule type" value="Genomic_DNA"/>
</dbReference>
<feature type="region of interest" description="Disordered" evidence="1">
    <location>
        <begin position="1"/>
        <end position="45"/>
    </location>
</feature>
<proteinExistence type="predicted"/>
<evidence type="ECO:0000313" key="3">
    <source>
        <dbReference type="Proteomes" id="UP001054837"/>
    </source>
</evidence>
<feature type="compositionally biased region" description="Basic and acidic residues" evidence="1">
    <location>
        <begin position="32"/>
        <end position="43"/>
    </location>
</feature>
<dbReference type="AlphaFoldDB" id="A0AAV4MSK3"/>
<keyword evidence="3" id="KW-1185">Reference proteome</keyword>
<sequence>MEISFSPKKSVDYGKTEEVNDVQDEGVSSSKKINEAQKVEKKRFSSSGDEDALLLQKGTKIRKIVPEGEKLIHKCLNNVHAHVVKHILCGTLEADEIIEYAFSCLEDVSDLVRQLKKFHVICSKTFRKNAVLTKNVRKIYNILSKYKK</sequence>
<evidence type="ECO:0000256" key="1">
    <source>
        <dbReference type="SAM" id="MobiDB-lite"/>
    </source>
</evidence>
<protein>
    <submittedName>
        <fullName evidence="2">Uncharacterized protein</fullName>
    </submittedName>
</protein>
<evidence type="ECO:0000313" key="2">
    <source>
        <dbReference type="EMBL" id="GIX75457.1"/>
    </source>
</evidence>
<feature type="compositionally biased region" description="Basic and acidic residues" evidence="1">
    <location>
        <begin position="9"/>
        <end position="18"/>
    </location>
</feature>
<dbReference type="Proteomes" id="UP001054837">
    <property type="component" value="Unassembled WGS sequence"/>
</dbReference>
<reference evidence="2 3" key="1">
    <citation type="submission" date="2021-06" db="EMBL/GenBank/DDBJ databases">
        <title>Caerostris darwini draft genome.</title>
        <authorList>
            <person name="Kono N."/>
            <person name="Arakawa K."/>
        </authorList>
    </citation>
    <scope>NUCLEOTIDE SEQUENCE [LARGE SCALE GENOMIC DNA]</scope>
</reference>
<gene>
    <name evidence="2" type="ORF">CDAR_496671</name>
</gene>
<accession>A0AAV4MSK3</accession>
<name>A0AAV4MSK3_9ARAC</name>